<protein>
    <recommendedName>
        <fullName evidence="5">PAS domain-containing protein</fullName>
    </recommendedName>
</protein>
<keyword evidence="2" id="KW-0812">Transmembrane</keyword>
<evidence type="ECO:0000256" key="2">
    <source>
        <dbReference type="SAM" id="Phobius"/>
    </source>
</evidence>
<feature type="region of interest" description="Disordered" evidence="1">
    <location>
        <begin position="603"/>
        <end position="625"/>
    </location>
</feature>
<keyword evidence="4" id="KW-1185">Reference proteome</keyword>
<dbReference type="EMBL" id="CAJNNV010011211">
    <property type="protein sequence ID" value="CAE8599528.1"/>
    <property type="molecule type" value="Genomic_DNA"/>
</dbReference>
<feature type="transmembrane region" description="Helical" evidence="2">
    <location>
        <begin position="192"/>
        <end position="215"/>
    </location>
</feature>
<feature type="transmembrane region" description="Helical" evidence="2">
    <location>
        <begin position="6"/>
        <end position="27"/>
    </location>
</feature>
<feature type="transmembrane region" description="Helical" evidence="2">
    <location>
        <begin position="246"/>
        <end position="263"/>
    </location>
</feature>
<feature type="transmembrane region" description="Helical" evidence="2">
    <location>
        <begin position="89"/>
        <end position="109"/>
    </location>
</feature>
<dbReference type="Proteomes" id="UP000654075">
    <property type="component" value="Unassembled WGS sequence"/>
</dbReference>
<proteinExistence type="predicted"/>
<evidence type="ECO:0008006" key="5">
    <source>
        <dbReference type="Google" id="ProtNLM"/>
    </source>
</evidence>
<sequence length="646" mass="70705">MVLPSQHIAIGSAVLAINAMLLLGKLIASVRSLRRRSCWTCPFAKRVVQRLLGLGVPCGKSGDEEESEAERVAFKVAAMTMRLVDLRKITRITLLAPFVSLSSVLRIGADLLAVQESSGQDAVHGAMSTFNEFVGLYAFFVMVTPQRFTLRRHYFALILINLSMLYCVHPVSEMGKSFTDYRSYNEMLILLRVGQAGIFGNFSLQFCLNIMAAGFNYIMAEHWAQPHCDGLLSVDDSTTFRFRSELAVIVMSMAICITTDWAISAEARVTVESKTSRNVEATAQSLLSVLCDAVVRLGPDFRITTPSPQLAALLLKIPGPLCFEGKVFTDLVHPEDRESIARQLESNTGGPVQLLRIRMPDSDGRLLTVQAFHSPFLEMDDRVGHFLGLIEGSLEEMTSSSPVKTEPVLLRREPPPAVCEPAYAASLPMDPVSNRSSCSGSFCSTDNSDGAFISSTLGSAISDGANELCHSSDEIAVWLNTSSFEIVRTTPAFKMISGPSPEGDIILDWVRSPERIESLIQDWMQMMPVQDEAFVAIGIGGETTAAEQVLHMSAGIQIFCPPATRSCGIQYAAACSLEYHLRTPESFVFKLTLSEIKQHKLRRNPTGRHSLHMGGEQDHRSGRSKSALAILSERGVAEVSCLTQVG</sequence>
<gene>
    <name evidence="3" type="ORF">PGLA1383_LOCUS17872</name>
</gene>
<dbReference type="SUPFAM" id="SSF55785">
    <property type="entry name" value="PYP-like sensor domain (PAS domain)"/>
    <property type="match status" value="1"/>
</dbReference>
<dbReference type="Gene3D" id="3.30.450.20">
    <property type="entry name" value="PAS domain"/>
    <property type="match status" value="1"/>
</dbReference>
<comment type="caution">
    <text evidence="3">The sequence shown here is derived from an EMBL/GenBank/DDBJ whole genome shotgun (WGS) entry which is preliminary data.</text>
</comment>
<organism evidence="3 4">
    <name type="scientific">Polarella glacialis</name>
    <name type="common">Dinoflagellate</name>
    <dbReference type="NCBI Taxonomy" id="89957"/>
    <lineage>
        <taxon>Eukaryota</taxon>
        <taxon>Sar</taxon>
        <taxon>Alveolata</taxon>
        <taxon>Dinophyceae</taxon>
        <taxon>Suessiales</taxon>
        <taxon>Suessiaceae</taxon>
        <taxon>Polarella</taxon>
    </lineage>
</organism>
<feature type="transmembrane region" description="Helical" evidence="2">
    <location>
        <begin position="121"/>
        <end position="142"/>
    </location>
</feature>
<keyword evidence="2" id="KW-1133">Transmembrane helix</keyword>
<dbReference type="InterPro" id="IPR000014">
    <property type="entry name" value="PAS"/>
</dbReference>
<evidence type="ECO:0000313" key="3">
    <source>
        <dbReference type="EMBL" id="CAE8599528.1"/>
    </source>
</evidence>
<dbReference type="AlphaFoldDB" id="A0A813EKM9"/>
<accession>A0A813EKM9</accession>
<feature type="transmembrane region" description="Helical" evidence="2">
    <location>
        <begin position="154"/>
        <end position="172"/>
    </location>
</feature>
<name>A0A813EKM9_POLGL</name>
<reference evidence="3" key="1">
    <citation type="submission" date="2021-02" db="EMBL/GenBank/DDBJ databases">
        <authorList>
            <person name="Dougan E. K."/>
            <person name="Rhodes N."/>
            <person name="Thang M."/>
            <person name="Chan C."/>
        </authorList>
    </citation>
    <scope>NUCLEOTIDE SEQUENCE</scope>
</reference>
<keyword evidence="2" id="KW-0472">Membrane</keyword>
<evidence type="ECO:0000256" key="1">
    <source>
        <dbReference type="SAM" id="MobiDB-lite"/>
    </source>
</evidence>
<dbReference type="CDD" id="cd00130">
    <property type="entry name" value="PAS"/>
    <property type="match status" value="1"/>
</dbReference>
<evidence type="ECO:0000313" key="4">
    <source>
        <dbReference type="Proteomes" id="UP000654075"/>
    </source>
</evidence>
<dbReference type="InterPro" id="IPR035965">
    <property type="entry name" value="PAS-like_dom_sf"/>
</dbReference>